<keyword evidence="6 10" id="KW-0648">Protein biosynthesis</keyword>
<dbReference type="PRINTS" id="PR00985">
    <property type="entry name" value="TRNASYNTHLEU"/>
</dbReference>
<dbReference type="InterPro" id="IPR001412">
    <property type="entry name" value="aa-tRNA-synth_I_CS"/>
</dbReference>
<keyword evidence="11" id="KW-0472">Membrane</keyword>
<feature type="transmembrane region" description="Helical" evidence="11">
    <location>
        <begin position="370"/>
        <end position="392"/>
    </location>
</feature>
<comment type="similarity">
    <text evidence="1 10">Belongs to the class-I aminoacyl-tRNA synthetase family.</text>
</comment>
<keyword evidence="4 10" id="KW-0547">Nucleotide-binding</keyword>
<name>A0A0L0CUH6_PLAFA</name>
<dbReference type="Gene3D" id="1.10.730.10">
    <property type="entry name" value="Isoleucyl-tRNA Synthetase, Domain 1"/>
    <property type="match status" value="2"/>
</dbReference>
<evidence type="ECO:0000256" key="7">
    <source>
        <dbReference type="ARBA" id="ARBA00023146"/>
    </source>
</evidence>
<evidence type="ECO:0000313" key="16">
    <source>
        <dbReference type="Proteomes" id="UP000054566"/>
    </source>
</evidence>
<dbReference type="Pfam" id="PF00133">
    <property type="entry name" value="tRNA-synt_1"/>
    <property type="match status" value="3"/>
</dbReference>
<dbReference type="EMBL" id="GG663963">
    <property type="protein sequence ID" value="KNC35943.1"/>
    <property type="molecule type" value="Genomic_DNA"/>
</dbReference>
<dbReference type="Gene3D" id="3.40.50.620">
    <property type="entry name" value="HUPs"/>
    <property type="match status" value="3"/>
</dbReference>
<keyword evidence="12" id="KW-0732">Signal</keyword>
<reference evidence="16" key="1">
    <citation type="submission" date="2015-07" db="EMBL/GenBank/DDBJ databases">
        <title>Annotation of Plasmodium falciparum RAJ116.</title>
        <authorList>
            <consortium name="The Broad Institute Genome Sequencing Platform"/>
            <person name="Volkman S.K."/>
            <person name="Neafsey D.E."/>
            <person name="Dash A.P."/>
            <person name="Chitnis C.E."/>
            <person name="Hartl D.L."/>
            <person name="Young S.K."/>
            <person name="Zeng Q."/>
            <person name="Koehrsen M."/>
            <person name="Alvarado L."/>
            <person name="Berlin A."/>
            <person name="Borenstein D."/>
            <person name="Chapman S.B."/>
            <person name="Chen Z."/>
            <person name="Engels R."/>
            <person name="Freedman E."/>
            <person name="Gellesch M."/>
            <person name="Goldberg J."/>
            <person name="Griggs A."/>
            <person name="Gujja S."/>
            <person name="Heilman E.R."/>
            <person name="Heiman D.I."/>
            <person name="Howarth C."/>
            <person name="Jen D."/>
            <person name="Larson L."/>
            <person name="Mehta T."/>
            <person name="Neiman D."/>
            <person name="Park D."/>
            <person name="Pearson M."/>
            <person name="Roberts A."/>
            <person name="Saif S."/>
            <person name="Shea T."/>
            <person name="Shenoy N."/>
            <person name="Sisk P."/>
            <person name="Stolte C."/>
            <person name="Sykes S."/>
            <person name="Walk T."/>
            <person name="White J."/>
            <person name="Yandava C."/>
            <person name="Haas B."/>
            <person name="Henn M.R."/>
            <person name="Nusbaum C."/>
            <person name="Birren B."/>
        </authorList>
    </citation>
    <scope>NUCLEOTIDE SEQUENCE [LARGE SCALE GENOMIC DNA]</scope>
    <source>
        <strain evidence="16">RAJ116</strain>
    </source>
</reference>
<sequence>MFFKFVRFLIYIFLYSLCYQHVNNVFALHINKYKNVFLFESPSVLIKNRRNYKRKIYSHDEEKGKYDFHRIEEKWQTIWNSKRLLDKDFEQYNKINLGRKEKKEKRHKDKQNGFIDKPYNDVYEKGDNTYKYNKKKFYILDMFPYPSSEGLHVGHILCFTITDIISKFKKMNNYCVFHPIGWDSFGLPCDRLSMKKKIDPREIIHKNISNFKNQLIKLGFLFNWESEINTCDENYYKWTQWIIIQLFLNNLSYKKRSYVNWSNELRCVISNDELRNEINLQYLNIQKIKLLQWYLKITKYANRLIKDLNMIHWPMKIKNMQINWIGKKTGIFLKARIISLDKFLNNTHFNFVNIKKSYNNNMINVFYNNIFNHLFFIFINYILSIFTFHMYINNPNEQKQQQKKNTHIKELNNKIQKYNYINKYDFFFSYHQNDLFLFFSFFFNYYHNRNIDQMKKQKLNLPTEPFKNEQIRVSHNKENNNNSSNLETNWVSFNIQNCNDMIINILFNNMETYNENYFLYPLKDATKGKNYINGHNSNDNMFNDNMFDDNMFDDNMLKDQNSYVQIFLNKNEVILQNDKLIISVNHPNIRNIVNHNPFLLKFIDKMVLENDTVRLKNEELYFTGSVIYFPIMNKMIPVFLCAYILDNNKNFLFLKKEMTQTQDKNSNTNISLLYKMLQDSNYSKKKNIYNLKDWLFSRQRYWGEPFPFLYKMKDKNGYMDNTKIKNDDHMNENNHNNNMLSDCKDINNFSNYNDQNNNKKIRIRKVINSPNNNIYIDDIPLKLPNFNKKIYEIDPHNEQDVNNISSVLSRFKKWMITKKYNMLYKRESDIMPQWAGSSWYFLRYIDSKNKKRIFNKKKINSWLPVDLYVGGSEHAVLHLLYSRFFHKFLYDLKLTKHKEPFQKLFNQGLLLNTTSFYLYTTLDNKPVSFDQINEKKINTNAYDYTNRGTNHHIQLNKKENEKKKKTYSQNVCETTNLLTSQVLPDHASFCSGDQNGNINKELKNERNENMKEKDIDILRKSKINDDMKEKAIDMLGKNRINDDMKEKAIDMLGKNKINDDMKENVIDMLGKNNYTIVDNKYKKFLIEEDYVKEGKDQKYYLKSFPSIEVQPNYEKMSKSKGNTINPLDIVKTYGSDCLRLHILFLGPVDQNKKWTTKGIKGTFKFLNNLYNLFIQRCDIKNNKESNKKNVCTRVVDNSMNDMMFHKDNIEKSANHILSNNGYEKKKKINLENGEKKIEYMICKNCKRKSSNKKLILNFLKNKYGFIIANEKYKKVNDYVNIILKNDSHVFNKLSDKIKKIKIEDIENEKKKKVNYYIEKITNCINDIKLNTAVSFFMKFYNEIKTWDIVPLKIFIIFVKLLYPFCPHICEEFWFYYLKRYKIKKRKKLCYFCNSNLLYYGKWPSLFEIKQNKLVNISIKLNNKHITFLQRDVSSTSDITEEATNLIKHKIENEMKKGKKIVNIVNIPNKVINFIIK</sequence>
<feature type="signal peptide" evidence="12">
    <location>
        <begin position="1"/>
        <end position="27"/>
    </location>
</feature>
<keyword evidence="3 10" id="KW-0436">Ligase</keyword>
<dbReference type="InterPro" id="IPR002300">
    <property type="entry name" value="aa-tRNA-synth_Ia"/>
</dbReference>
<dbReference type="GO" id="GO:0006429">
    <property type="term" value="P:leucyl-tRNA aminoacylation"/>
    <property type="evidence" value="ECO:0007669"/>
    <property type="project" value="InterPro"/>
</dbReference>
<keyword evidence="7 10" id="KW-0030">Aminoacyl-tRNA synthetase</keyword>
<keyword evidence="5 10" id="KW-0067">ATP-binding</keyword>
<evidence type="ECO:0000256" key="10">
    <source>
        <dbReference type="RuleBase" id="RU363035"/>
    </source>
</evidence>
<dbReference type="GO" id="GO:0032543">
    <property type="term" value="P:mitochondrial translation"/>
    <property type="evidence" value="ECO:0007669"/>
    <property type="project" value="TreeGrafter"/>
</dbReference>
<dbReference type="SUPFAM" id="SSF47323">
    <property type="entry name" value="Anticodon-binding domain of a subclass of class I aminoacyl-tRNA synthetases"/>
    <property type="match status" value="1"/>
</dbReference>
<dbReference type="GO" id="GO:0004823">
    <property type="term" value="F:leucine-tRNA ligase activity"/>
    <property type="evidence" value="ECO:0007669"/>
    <property type="project" value="UniProtKB-EC"/>
</dbReference>
<feature type="transmembrane region" description="Helical" evidence="11">
    <location>
        <begin position="620"/>
        <end position="645"/>
    </location>
</feature>
<dbReference type="Proteomes" id="UP000054566">
    <property type="component" value="Unassembled WGS sequence"/>
</dbReference>
<reference evidence="16" key="2">
    <citation type="submission" date="2015-07" db="EMBL/GenBank/DDBJ databases">
        <title>The genome sequence of Plasmodium falciparum RAJ116.</title>
        <authorList>
            <consortium name="The Broad Institute Genome Sequencing Platform"/>
            <person name="Volkman S.K."/>
            <person name="Neafsey D.E."/>
            <person name="Dash A.P."/>
            <person name="Chitnis C.E."/>
            <person name="Hartl D.L."/>
            <person name="Young S.K."/>
            <person name="Kodira C.D."/>
            <person name="Zeng Q."/>
            <person name="Koehrsen M."/>
            <person name="Godfrey P."/>
            <person name="Alvarado L."/>
            <person name="Berlin A."/>
            <person name="Borenstein D."/>
            <person name="Chen Z."/>
            <person name="Engels R."/>
            <person name="Freedman E."/>
            <person name="Gellesch M."/>
            <person name="Goldberg J."/>
            <person name="Griggs A."/>
            <person name="Gujja S."/>
            <person name="Heiman D."/>
            <person name="Hepburn T."/>
            <person name="Howarth C."/>
            <person name="Jen D."/>
            <person name="Larson L."/>
            <person name="Lewis B."/>
            <person name="Mehta T."/>
            <person name="Park D."/>
            <person name="Pearson M."/>
            <person name="Roberts A."/>
            <person name="Saif S."/>
            <person name="Shea T."/>
            <person name="Shenoy N."/>
            <person name="Sisk P."/>
            <person name="Stolte C."/>
            <person name="Sykes S."/>
            <person name="Walk T."/>
            <person name="White J."/>
            <person name="Yandava C."/>
            <person name="Wirth D.F."/>
            <person name="Nusbaum C."/>
            <person name="Birren B."/>
        </authorList>
    </citation>
    <scope>NUCLEOTIDE SEQUENCE [LARGE SCALE GENOMIC DNA]</scope>
    <source>
        <strain evidence="16">RAJ116</strain>
    </source>
</reference>
<evidence type="ECO:0000256" key="12">
    <source>
        <dbReference type="SAM" id="SignalP"/>
    </source>
</evidence>
<protein>
    <recommendedName>
        <fullName evidence="2">leucine--tRNA ligase</fullName>
        <ecNumber evidence="2">6.1.1.4</ecNumber>
    </recommendedName>
    <alternativeName>
        <fullName evidence="8">Leucyl-tRNA synthetase</fullName>
    </alternativeName>
</protein>
<dbReference type="EC" id="6.1.1.4" evidence="2"/>
<keyword evidence="11" id="KW-1133">Transmembrane helix</keyword>
<accession>A0A0L0CUH6</accession>
<evidence type="ECO:0000256" key="8">
    <source>
        <dbReference type="ARBA" id="ARBA00030520"/>
    </source>
</evidence>
<evidence type="ECO:0000259" key="14">
    <source>
        <dbReference type="Pfam" id="PF08264"/>
    </source>
</evidence>
<dbReference type="FunFam" id="3.40.50.620:FF:000224">
    <property type="entry name" value="Leucine--tRNA ligase, putative"/>
    <property type="match status" value="1"/>
</dbReference>
<dbReference type="PANTHER" id="PTHR43740:SF2">
    <property type="entry name" value="LEUCINE--TRNA LIGASE, MITOCHONDRIAL"/>
    <property type="match status" value="1"/>
</dbReference>
<evidence type="ECO:0000256" key="2">
    <source>
        <dbReference type="ARBA" id="ARBA00013164"/>
    </source>
</evidence>
<dbReference type="InterPro" id="IPR009080">
    <property type="entry name" value="tRNAsynth_Ia_anticodon-bd"/>
</dbReference>
<dbReference type="OrthoDB" id="15954at2759"/>
<comment type="catalytic activity">
    <reaction evidence="9">
        <text>tRNA(Leu) + L-leucine + ATP = L-leucyl-tRNA(Leu) + AMP + diphosphate</text>
        <dbReference type="Rhea" id="RHEA:11688"/>
        <dbReference type="Rhea" id="RHEA-COMP:9613"/>
        <dbReference type="Rhea" id="RHEA-COMP:9622"/>
        <dbReference type="ChEBI" id="CHEBI:30616"/>
        <dbReference type="ChEBI" id="CHEBI:33019"/>
        <dbReference type="ChEBI" id="CHEBI:57427"/>
        <dbReference type="ChEBI" id="CHEBI:78442"/>
        <dbReference type="ChEBI" id="CHEBI:78494"/>
        <dbReference type="ChEBI" id="CHEBI:456215"/>
        <dbReference type="EC" id="6.1.1.4"/>
    </reaction>
</comment>
<dbReference type="GO" id="GO:0005524">
    <property type="term" value="F:ATP binding"/>
    <property type="evidence" value="ECO:0007669"/>
    <property type="project" value="UniProtKB-KW"/>
</dbReference>
<organism evidence="15 16">
    <name type="scientific">Plasmodium falciparum RAJ116</name>
    <dbReference type="NCBI Taxonomy" id="580058"/>
    <lineage>
        <taxon>Eukaryota</taxon>
        <taxon>Sar</taxon>
        <taxon>Alveolata</taxon>
        <taxon>Apicomplexa</taxon>
        <taxon>Aconoidasida</taxon>
        <taxon>Haemosporida</taxon>
        <taxon>Plasmodiidae</taxon>
        <taxon>Plasmodium</taxon>
        <taxon>Plasmodium (Laverania)</taxon>
    </lineage>
</organism>
<evidence type="ECO:0000256" key="9">
    <source>
        <dbReference type="ARBA" id="ARBA00047469"/>
    </source>
</evidence>
<feature type="domain" description="Aminoacyl-tRNA synthetase class Ia" evidence="13">
    <location>
        <begin position="121"/>
        <end position="325"/>
    </location>
</feature>
<keyword evidence="11" id="KW-0812">Transmembrane</keyword>
<evidence type="ECO:0000256" key="4">
    <source>
        <dbReference type="ARBA" id="ARBA00022741"/>
    </source>
</evidence>
<dbReference type="Pfam" id="PF08264">
    <property type="entry name" value="Anticodon_1"/>
    <property type="match status" value="1"/>
</dbReference>
<dbReference type="FunFam" id="1.10.730.10:FF:000042">
    <property type="entry name" value="Leucine--tRNA ligase, putative"/>
    <property type="match status" value="1"/>
</dbReference>
<evidence type="ECO:0000256" key="1">
    <source>
        <dbReference type="ARBA" id="ARBA00005594"/>
    </source>
</evidence>
<feature type="domain" description="Aminoacyl-tRNA synthetase class Ia" evidence="13">
    <location>
        <begin position="664"/>
        <end position="745"/>
    </location>
</feature>
<dbReference type="SUPFAM" id="SSF52374">
    <property type="entry name" value="Nucleotidylyl transferase"/>
    <property type="match status" value="2"/>
</dbReference>
<dbReference type="InterPro" id="IPR014729">
    <property type="entry name" value="Rossmann-like_a/b/a_fold"/>
</dbReference>
<dbReference type="PANTHER" id="PTHR43740">
    <property type="entry name" value="LEUCYL-TRNA SYNTHETASE"/>
    <property type="match status" value="1"/>
</dbReference>
<dbReference type="GO" id="GO:0005739">
    <property type="term" value="C:mitochondrion"/>
    <property type="evidence" value="ECO:0007669"/>
    <property type="project" value="TreeGrafter"/>
</dbReference>
<dbReference type="InterPro" id="IPR002302">
    <property type="entry name" value="Leu-tRNA-ligase"/>
</dbReference>
<evidence type="ECO:0000256" key="5">
    <source>
        <dbReference type="ARBA" id="ARBA00022840"/>
    </source>
</evidence>
<dbReference type="InterPro" id="IPR013155">
    <property type="entry name" value="M/V/L/I-tRNA-synth_anticd-bd"/>
</dbReference>
<dbReference type="FunFam" id="3.40.50.620:FF:000216">
    <property type="entry name" value="Leucine--tRNA ligase, putative"/>
    <property type="match status" value="1"/>
</dbReference>
<evidence type="ECO:0000256" key="3">
    <source>
        <dbReference type="ARBA" id="ARBA00022598"/>
    </source>
</evidence>
<feature type="domain" description="Methionyl/Valyl/Leucyl/Isoleucyl-tRNA synthetase anticodon-binding" evidence="14">
    <location>
        <begin position="1312"/>
        <end position="1386"/>
    </location>
</feature>
<feature type="chain" id="PRO_5005536935" description="leucine--tRNA ligase" evidence="12">
    <location>
        <begin position="28"/>
        <end position="1476"/>
    </location>
</feature>
<dbReference type="PROSITE" id="PS00178">
    <property type="entry name" value="AA_TRNA_LIGASE_I"/>
    <property type="match status" value="1"/>
</dbReference>
<proteinExistence type="inferred from homology"/>
<dbReference type="FunFam" id="3.40.50.620:FF:000217">
    <property type="entry name" value="Leucine--tRNA ligase, putative"/>
    <property type="match status" value="1"/>
</dbReference>
<gene>
    <name evidence="15" type="ORF">PFLG_00800</name>
</gene>
<evidence type="ECO:0000256" key="6">
    <source>
        <dbReference type="ARBA" id="ARBA00022917"/>
    </source>
</evidence>
<evidence type="ECO:0000259" key="13">
    <source>
        <dbReference type="Pfam" id="PF00133"/>
    </source>
</evidence>
<evidence type="ECO:0000313" key="15">
    <source>
        <dbReference type="EMBL" id="KNC35943.1"/>
    </source>
</evidence>
<feature type="domain" description="Aminoacyl-tRNA synthetase class Ia" evidence="13">
    <location>
        <begin position="1114"/>
        <end position="1151"/>
    </location>
</feature>
<evidence type="ECO:0000256" key="11">
    <source>
        <dbReference type="SAM" id="Phobius"/>
    </source>
</evidence>